<sequence length="324" mass="37144">MIDQYFDYQVLPNEVNEEDLLITEADNDSFVLAIAKPKFIDPFKNPPRKSSAEYANEDLNTKTPSMSLVSAHFYGKIKSNDASMNHYHNQRNSEQNQNNAPEFILLEQMIQKITSPDPTKNMEQYLVSLKNLQVPELPRKLAVLQHLTYKNRAMKEIMRQCEAIPQLASYLIHPNAYVRFHTAAILRNLSHNSTEEIQSEILQSECYANAIDLLRILAIEEKDKYSIRDITAKKDMTTLKNFRAINEKSKEMILAIICNLSSIVQLKKIITENSLPILVEVIGLPALGLELRPTNFKEYKIVAVSRCTFIHESPAFQNFTAIIK</sequence>
<organism evidence="2 3">
    <name type="scientific">Cichlidogyrus casuarinus</name>
    <dbReference type="NCBI Taxonomy" id="1844966"/>
    <lineage>
        <taxon>Eukaryota</taxon>
        <taxon>Metazoa</taxon>
        <taxon>Spiralia</taxon>
        <taxon>Lophotrochozoa</taxon>
        <taxon>Platyhelminthes</taxon>
        <taxon>Monogenea</taxon>
        <taxon>Monopisthocotylea</taxon>
        <taxon>Dactylogyridea</taxon>
        <taxon>Ancyrocephalidae</taxon>
        <taxon>Cichlidogyrus</taxon>
    </lineage>
</organism>
<dbReference type="Gene3D" id="1.25.10.10">
    <property type="entry name" value="Leucine-rich Repeat Variant"/>
    <property type="match status" value="1"/>
</dbReference>
<gene>
    <name evidence="2" type="ORF">Ciccas_000889</name>
</gene>
<dbReference type="InterPro" id="IPR028435">
    <property type="entry name" value="Plakophilin/d_Catenin"/>
</dbReference>
<dbReference type="AlphaFoldDB" id="A0ABD2QLN2"/>
<comment type="caution">
    <text evidence="2">The sequence shown here is derived from an EMBL/GenBank/DDBJ whole genome shotgun (WGS) entry which is preliminary data.</text>
</comment>
<dbReference type="SUPFAM" id="SSF48371">
    <property type="entry name" value="ARM repeat"/>
    <property type="match status" value="1"/>
</dbReference>
<accession>A0ABD2QLN2</accession>
<reference evidence="2 3" key="1">
    <citation type="submission" date="2024-11" db="EMBL/GenBank/DDBJ databases">
        <title>Adaptive evolution of stress response genes in parasites aligns with host niche diversity.</title>
        <authorList>
            <person name="Hahn C."/>
            <person name="Resl P."/>
        </authorList>
    </citation>
    <scope>NUCLEOTIDE SEQUENCE [LARGE SCALE GENOMIC DNA]</scope>
    <source>
        <strain evidence="2">EGGRZ-B1_66</strain>
        <tissue evidence="2">Body</tissue>
    </source>
</reference>
<dbReference type="InterPro" id="IPR011989">
    <property type="entry name" value="ARM-like"/>
</dbReference>
<keyword evidence="1" id="KW-0677">Repeat</keyword>
<dbReference type="InterPro" id="IPR016024">
    <property type="entry name" value="ARM-type_fold"/>
</dbReference>
<evidence type="ECO:0000313" key="3">
    <source>
        <dbReference type="Proteomes" id="UP001626550"/>
    </source>
</evidence>
<proteinExistence type="predicted"/>
<evidence type="ECO:0000313" key="2">
    <source>
        <dbReference type="EMBL" id="KAL3320439.1"/>
    </source>
</evidence>
<dbReference type="PANTHER" id="PTHR10372">
    <property type="entry name" value="PLAKOPHILLIN-RELATED"/>
    <property type="match status" value="1"/>
</dbReference>
<name>A0ABD2QLN2_9PLAT</name>
<keyword evidence="3" id="KW-1185">Reference proteome</keyword>
<protein>
    <submittedName>
        <fullName evidence="2">Uncharacterized protein</fullName>
    </submittedName>
</protein>
<dbReference type="PANTHER" id="PTHR10372:SF27">
    <property type="entry name" value="ADHERENS JUNCTION PROTEIN P120"/>
    <property type="match status" value="1"/>
</dbReference>
<dbReference type="Proteomes" id="UP001626550">
    <property type="component" value="Unassembled WGS sequence"/>
</dbReference>
<evidence type="ECO:0000256" key="1">
    <source>
        <dbReference type="ARBA" id="ARBA00022737"/>
    </source>
</evidence>
<dbReference type="EMBL" id="JBJKFK010000052">
    <property type="protein sequence ID" value="KAL3320439.1"/>
    <property type="molecule type" value="Genomic_DNA"/>
</dbReference>